<dbReference type="Pfam" id="PF00004">
    <property type="entry name" value="AAA"/>
    <property type="match status" value="1"/>
</dbReference>
<evidence type="ECO:0000256" key="1">
    <source>
        <dbReference type="ARBA" id="ARBA00004436"/>
    </source>
</evidence>
<sequence>MTVGYMRIVFFLCHVALTFSDLAPPGQAKSTPTGLVLPEPLTSNSGKQAAAPIAGDVTHGDAGDSGTEQVKGLAALALGDARRTEEAANLENVQKVEAQDGVGTTLDALGDDRGGGAGQSEDTLERIDPGEGKAKGETPRQSLVGDNSGAATAKGVNSPRELSNPTDELFEVSNEKYVASVQQLASRKEDEVMRTAEIISRPSLACEEVDCIGEAILKAEVFVKPRSEELKREKIESEASLKLLRESSAQQQSSISDSLESESLTVENALKDAESLQSEAINATLEAIDNLEESRILAKDSTRLELNNALAESSRLDDLKRKEATKGKLDAILSKLESGSEQQDPVFSSDSWANAGYTIHSPLDAEKSLEAIQNIPLHTYLLRDDSKVDVMVRSNSFDQRRTRRHVGVIDSEGASLWIPESDDSGSIDASTVFAYNLKALSQLVGNIDSFGTKLQTLANVPRKSTFGTRISEISEIVAPTEVVSEGSESSKKWKSSAQLASETTALEAEASVSEMKLMAQQFKAVTKAYVSGSKHNSRMTVLQETDVSTARSVETAKVVENLRDTEIAFTGSLLDTAIHQITTTGKVISMKNDTFRELLRLREASMGEAERARERILSEAKLERETETTSVIRIRVVGEEATKATIEIIKVTFQNVAEAVHHTFKTEQGRKQIAVFILGACLLAFCIVLSREVFVLGFSMIRKELMTPKLVREYGRSRRRTSASTILGNAGICLAKDVEERVENICTGTALARERGAPLRHVLVYGRPGTGKSETAKAIGGGISGLPFAIMSGSDLAPLGKHGPAELRKILTWAKRNRSGAMLIIDEAEAALGKRLRKGGDAVGGAAATTKDDGSGEGYARDSLNVLLSMTGSVSCELMLVLTTSNPQALDEAILDRMDELVELELPSRKERRRILEHSFSKRFRVPGAERRGWMRVPWMTAARDSRLLAETSFELERSLDRLSADNMTQGCSGRELDKMLQSVITNVYGDINGNGLLTQALWTSVTTSYSEDLKKKWQLLGRSGGRKVDPAIQLFRGDIRGTNDAALNVAERPLQRGIQPHVSCRYTTNTSNFLATSPLYALTQQHPFLVEGIAVAEERGSAIAFKINPCGQASEKRGSPLPHDGNWLTGSAAAWPDLNAAASGWVMDFEKDPFFTKGWPMGSIFYHYSEEEAEERRRLRNKKCPEDATTYYSRARHFKEVQDRRQFVPPNAFYKLLKKNAQTADNLERQARIQQAGQMFLKHAMGALRSKFTEWKELAAKSKRARRFLKRKFWGIQRSVLVAWCKVAQKNKRGRLFLAKHMGSIERKSFVAWKEYTRKCMKVKKFLKGHMSKLEQTVFEAWANHVRKGKYVRGKMSKHLVGAKRERFTRWANYARTSAKIKALVGKHFVGVVRTTFEAWYQWVGKMIKAKRMFASQLVAHVLIIISFKKTEGVIIIIVIINNIQ</sequence>
<evidence type="ECO:0000256" key="6">
    <source>
        <dbReference type="SAM" id="Phobius"/>
    </source>
</evidence>
<dbReference type="InterPro" id="IPR003960">
    <property type="entry name" value="ATPase_AAA_CS"/>
</dbReference>
<feature type="region of interest" description="Disordered" evidence="5">
    <location>
        <begin position="98"/>
        <end position="165"/>
    </location>
</feature>
<dbReference type="GO" id="GO:0008270">
    <property type="term" value="F:zinc ion binding"/>
    <property type="evidence" value="ECO:0007669"/>
    <property type="project" value="TreeGrafter"/>
</dbReference>
<dbReference type="InterPro" id="IPR003959">
    <property type="entry name" value="ATPase_AAA_core"/>
</dbReference>
<dbReference type="SMART" id="SM00382">
    <property type="entry name" value="AAA"/>
    <property type="match status" value="1"/>
</dbReference>
<evidence type="ECO:0000259" key="8">
    <source>
        <dbReference type="SMART" id="SM00382"/>
    </source>
</evidence>
<keyword evidence="6" id="KW-1133">Transmembrane helix</keyword>
<feature type="domain" description="AAA+ ATPase" evidence="8">
    <location>
        <begin position="758"/>
        <end position="908"/>
    </location>
</feature>
<organism evidence="9 10">
    <name type="scientific">Triparma laevis f. longispina</name>
    <dbReference type="NCBI Taxonomy" id="1714387"/>
    <lineage>
        <taxon>Eukaryota</taxon>
        <taxon>Sar</taxon>
        <taxon>Stramenopiles</taxon>
        <taxon>Ochrophyta</taxon>
        <taxon>Bolidophyceae</taxon>
        <taxon>Parmales</taxon>
        <taxon>Triparmaceae</taxon>
        <taxon>Triparma</taxon>
    </lineage>
</organism>
<dbReference type="Proteomes" id="UP001165122">
    <property type="component" value="Unassembled WGS sequence"/>
</dbReference>
<reference evidence="10" key="1">
    <citation type="journal article" date="2023" name="Commun. Biol.">
        <title>Genome analysis of Parmales, the sister group of diatoms, reveals the evolutionary specialization of diatoms from phago-mixotrophs to photoautotrophs.</title>
        <authorList>
            <person name="Ban H."/>
            <person name="Sato S."/>
            <person name="Yoshikawa S."/>
            <person name="Yamada K."/>
            <person name="Nakamura Y."/>
            <person name="Ichinomiya M."/>
            <person name="Sato N."/>
            <person name="Blanc-Mathieu R."/>
            <person name="Endo H."/>
            <person name="Kuwata A."/>
            <person name="Ogata H."/>
        </authorList>
    </citation>
    <scope>NUCLEOTIDE SEQUENCE [LARGE SCALE GENOMIC DNA]</scope>
    <source>
        <strain evidence="10">NIES 3700</strain>
    </source>
</reference>
<dbReference type="PANTHER" id="PTHR23075">
    <property type="entry name" value="PUTATIVE ATP-ASE"/>
    <property type="match status" value="1"/>
</dbReference>
<feature type="compositionally biased region" description="Basic and acidic residues" evidence="5">
    <location>
        <begin position="123"/>
        <end position="138"/>
    </location>
</feature>
<feature type="chain" id="PRO_5040779315" description="AAA+ ATPase domain-containing protein" evidence="7">
    <location>
        <begin position="29"/>
        <end position="1446"/>
    </location>
</feature>
<feature type="coiled-coil region" evidence="4">
    <location>
        <begin position="227"/>
        <end position="286"/>
    </location>
</feature>
<dbReference type="InterPro" id="IPR027417">
    <property type="entry name" value="P-loop_NTPase"/>
</dbReference>
<accession>A0A9W7A0C7</accession>
<dbReference type="InterPro" id="IPR003593">
    <property type="entry name" value="AAA+_ATPase"/>
</dbReference>
<keyword evidence="6" id="KW-0472">Membrane</keyword>
<evidence type="ECO:0000256" key="2">
    <source>
        <dbReference type="ARBA" id="ARBA00023054"/>
    </source>
</evidence>
<dbReference type="GO" id="GO:0007005">
    <property type="term" value="P:mitochondrion organization"/>
    <property type="evidence" value="ECO:0007669"/>
    <property type="project" value="TreeGrafter"/>
</dbReference>
<keyword evidence="10" id="KW-1185">Reference proteome</keyword>
<comment type="subcellular location">
    <subcellularLocation>
        <location evidence="1">Mitochondrion matrix</location>
        <location evidence="1">Mitochondrion nucleoid</location>
    </subcellularLocation>
</comment>
<dbReference type="GO" id="GO:0005524">
    <property type="term" value="F:ATP binding"/>
    <property type="evidence" value="ECO:0007669"/>
    <property type="project" value="InterPro"/>
</dbReference>
<protein>
    <recommendedName>
        <fullName evidence="8">AAA+ ATPase domain-containing protein</fullName>
    </recommendedName>
</protein>
<keyword evidence="7" id="KW-0732">Signal</keyword>
<dbReference type="EMBL" id="BRXW01000500">
    <property type="protein sequence ID" value="GMH60525.1"/>
    <property type="molecule type" value="Genomic_DNA"/>
</dbReference>
<evidence type="ECO:0000256" key="3">
    <source>
        <dbReference type="ARBA" id="ARBA00023271"/>
    </source>
</evidence>
<comment type="caution">
    <text evidence="9">The sequence shown here is derived from an EMBL/GenBank/DDBJ whole genome shotgun (WGS) entry which is preliminary data.</text>
</comment>
<dbReference type="OrthoDB" id="199596at2759"/>
<dbReference type="Gene3D" id="3.40.50.300">
    <property type="entry name" value="P-loop containing nucleotide triphosphate hydrolases"/>
    <property type="match status" value="1"/>
</dbReference>
<evidence type="ECO:0000313" key="10">
    <source>
        <dbReference type="Proteomes" id="UP001165122"/>
    </source>
</evidence>
<dbReference type="SUPFAM" id="SSF52540">
    <property type="entry name" value="P-loop containing nucleoside triphosphate hydrolases"/>
    <property type="match status" value="1"/>
</dbReference>
<keyword evidence="2 4" id="KW-0175">Coiled coil</keyword>
<keyword evidence="3" id="KW-1135">Mitochondrion nucleoid</keyword>
<gene>
    <name evidence="9" type="ORF">TrLO_g7869</name>
</gene>
<dbReference type="GO" id="GO:0016887">
    <property type="term" value="F:ATP hydrolysis activity"/>
    <property type="evidence" value="ECO:0007669"/>
    <property type="project" value="InterPro"/>
</dbReference>
<evidence type="ECO:0000256" key="5">
    <source>
        <dbReference type="SAM" id="MobiDB-lite"/>
    </source>
</evidence>
<evidence type="ECO:0000313" key="9">
    <source>
        <dbReference type="EMBL" id="GMH60525.1"/>
    </source>
</evidence>
<proteinExistence type="predicted"/>
<keyword evidence="6" id="KW-0812">Transmembrane</keyword>
<feature type="transmembrane region" description="Helical" evidence="6">
    <location>
        <begin position="1419"/>
        <end position="1442"/>
    </location>
</feature>
<dbReference type="PANTHER" id="PTHR23075:SF0">
    <property type="entry name" value="ATPASE FAMILY AAA DOMAIN-CONTAINING PROTEIN 3"/>
    <property type="match status" value="1"/>
</dbReference>
<keyword evidence="3" id="KW-0496">Mitochondrion</keyword>
<evidence type="ECO:0000256" key="4">
    <source>
        <dbReference type="SAM" id="Coils"/>
    </source>
</evidence>
<feature type="region of interest" description="Disordered" evidence="5">
    <location>
        <begin position="39"/>
        <end position="66"/>
    </location>
</feature>
<feature type="signal peptide" evidence="7">
    <location>
        <begin position="1"/>
        <end position="28"/>
    </location>
</feature>
<name>A0A9W7A0C7_9STRA</name>
<evidence type="ECO:0000256" key="7">
    <source>
        <dbReference type="SAM" id="SignalP"/>
    </source>
</evidence>
<dbReference type="GO" id="GO:0042645">
    <property type="term" value="C:mitochondrial nucleoid"/>
    <property type="evidence" value="ECO:0007669"/>
    <property type="project" value="UniProtKB-SubCell"/>
</dbReference>
<dbReference type="PROSITE" id="PS00674">
    <property type="entry name" value="AAA"/>
    <property type="match status" value="1"/>
</dbReference>